<dbReference type="Proteomes" id="UP001597373">
    <property type="component" value="Unassembled WGS sequence"/>
</dbReference>
<keyword evidence="2" id="KW-1003">Cell membrane</keyword>
<evidence type="ECO:0000256" key="5">
    <source>
        <dbReference type="ARBA" id="ARBA00023136"/>
    </source>
</evidence>
<sequence length="328" mass="34698">MAEARDMPHAAGGRSGDNARSPAELSTHGWRAVLVRVWREISEDRVLLVAGGVTFYLVLALFPALAAFVSIYGLLADPAAVSGYLGQLQGIVPAAGIEIIGTQIRTLAGQSADALGVSFILGLLVAFWSANGGVKALFDAMNIAYEEEEKRGFISLNLAAFAFTLGAFLLAVLFIVAVGIVPVALAWLGLGPVTELLVRVMRWVLIALVALAAISLLYRFGPSRAPARWSWVSVGAVIATLGWFAVSWGFSLYLQNFADYNATYGALGAVMGLLMWLWISTVVVIVGAELNAEMERQTLRDSTTGPEQPPGLRGAVVADSGPESHPAG</sequence>
<proteinExistence type="predicted"/>
<feature type="transmembrane region" description="Helical" evidence="7">
    <location>
        <begin position="115"/>
        <end position="138"/>
    </location>
</feature>
<dbReference type="PANTHER" id="PTHR30213">
    <property type="entry name" value="INNER MEMBRANE PROTEIN YHJD"/>
    <property type="match status" value="1"/>
</dbReference>
<dbReference type="EMBL" id="JBHUIR010000054">
    <property type="protein sequence ID" value="MFD2260843.1"/>
    <property type="molecule type" value="Genomic_DNA"/>
</dbReference>
<keyword evidence="9" id="KW-1185">Reference proteome</keyword>
<gene>
    <name evidence="8" type="ORF">ACFSMZ_13895</name>
</gene>
<evidence type="ECO:0000313" key="8">
    <source>
        <dbReference type="EMBL" id="MFD2260843.1"/>
    </source>
</evidence>
<dbReference type="InterPro" id="IPR017039">
    <property type="entry name" value="Virul_fac_BrkB"/>
</dbReference>
<feature type="region of interest" description="Disordered" evidence="6">
    <location>
        <begin position="298"/>
        <end position="328"/>
    </location>
</feature>
<dbReference type="NCBIfam" id="TIGR00765">
    <property type="entry name" value="yihY_not_rbn"/>
    <property type="match status" value="1"/>
</dbReference>
<dbReference type="RefSeq" id="WP_345098117.1">
    <property type="nucleotide sequence ID" value="NZ_BAABGS010000012.1"/>
</dbReference>
<keyword evidence="4 7" id="KW-1133">Transmembrane helix</keyword>
<feature type="transmembrane region" description="Helical" evidence="7">
    <location>
        <begin position="230"/>
        <end position="254"/>
    </location>
</feature>
<feature type="transmembrane region" description="Helical" evidence="7">
    <location>
        <begin position="46"/>
        <end position="75"/>
    </location>
</feature>
<name>A0ABW5DID1_9HYPH</name>
<comment type="caution">
    <text evidence="8">The sequence shown here is derived from an EMBL/GenBank/DDBJ whole genome shotgun (WGS) entry which is preliminary data.</text>
</comment>
<dbReference type="Pfam" id="PF03631">
    <property type="entry name" value="Virul_fac_BrkB"/>
    <property type="match status" value="1"/>
</dbReference>
<feature type="region of interest" description="Disordered" evidence="6">
    <location>
        <begin position="1"/>
        <end position="23"/>
    </location>
</feature>
<organism evidence="8 9">
    <name type="scientific">Chelativorans composti</name>
    <dbReference type="NCBI Taxonomy" id="768533"/>
    <lineage>
        <taxon>Bacteria</taxon>
        <taxon>Pseudomonadati</taxon>
        <taxon>Pseudomonadota</taxon>
        <taxon>Alphaproteobacteria</taxon>
        <taxon>Hyphomicrobiales</taxon>
        <taxon>Phyllobacteriaceae</taxon>
        <taxon>Chelativorans</taxon>
    </lineage>
</organism>
<dbReference type="PANTHER" id="PTHR30213:SF0">
    <property type="entry name" value="UPF0761 MEMBRANE PROTEIN YIHY"/>
    <property type="match status" value="1"/>
</dbReference>
<evidence type="ECO:0000256" key="1">
    <source>
        <dbReference type="ARBA" id="ARBA00004651"/>
    </source>
</evidence>
<accession>A0ABW5DID1</accession>
<evidence type="ECO:0000256" key="2">
    <source>
        <dbReference type="ARBA" id="ARBA00022475"/>
    </source>
</evidence>
<feature type="transmembrane region" description="Helical" evidence="7">
    <location>
        <begin position="200"/>
        <end position="218"/>
    </location>
</feature>
<evidence type="ECO:0000313" key="9">
    <source>
        <dbReference type="Proteomes" id="UP001597373"/>
    </source>
</evidence>
<keyword evidence="3 7" id="KW-0812">Transmembrane</keyword>
<evidence type="ECO:0000256" key="7">
    <source>
        <dbReference type="SAM" id="Phobius"/>
    </source>
</evidence>
<evidence type="ECO:0000256" key="4">
    <source>
        <dbReference type="ARBA" id="ARBA00022989"/>
    </source>
</evidence>
<feature type="transmembrane region" description="Helical" evidence="7">
    <location>
        <begin position="266"/>
        <end position="290"/>
    </location>
</feature>
<keyword evidence="5 7" id="KW-0472">Membrane</keyword>
<comment type="subcellular location">
    <subcellularLocation>
        <location evidence="1">Cell membrane</location>
        <topology evidence="1">Multi-pass membrane protein</topology>
    </subcellularLocation>
</comment>
<feature type="transmembrane region" description="Helical" evidence="7">
    <location>
        <begin position="158"/>
        <end position="188"/>
    </location>
</feature>
<protein>
    <submittedName>
        <fullName evidence="8">YihY/virulence factor BrkB family protein</fullName>
    </submittedName>
</protein>
<evidence type="ECO:0000256" key="3">
    <source>
        <dbReference type="ARBA" id="ARBA00022692"/>
    </source>
</evidence>
<evidence type="ECO:0000256" key="6">
    <source>
        <dbReference type="SAM" id="MobiDB-lite"/>
    </source>
</evidence>
<reference evidence="9" key="1">
    <citation type="journal article" date="2019" name="Int. J. Syst. Evol. Microbiol.">
        <title>The Global Catalogue of Microorganisms (GCM) 10K type strain sequencing project: providing services to taxonomists for standard genome sequencing and annotation.</title>
        <authorList>
            <consortium name="The Broad Institute Genomics Platform"/>
            <consortium name="The Broad Institute Genome Sequencing Center for Infectious Disease"/>
            <person name="Wu L."/>
            <person name="Ma J."/>
        </authorList>
    </citation>
    <scope>NUCLEOTIDE SEQUENCE [LARGE SCALE GENOMIC DNA]</scope>
    <source>
        <strain evidence="9">KCTC 23707</strain>
    </source>
</reference>
<dbReference type="PIRSF" id="PIRSF035875">
    <property type="entry name" value="RNase_BN"/>
    <property type="match status" value="1"/>
</dbReference>